<evidence type="ECO:0000313" key="3">
    <source>
        <dbReference type="Proteomes" id="UP001162480"/>
    </source>
</evidence>
<gene>
    <name evidence="2" type="ORF">OCTVUL_1B006116</name>
</gene>
<feature type="region of interest" description="Disordered" evidence="1">
    <location>
        <begin position="1"/>
        <end position="29"/>
    </location>
</feature>
<dbReference type="EMBL" id="OX597824">
    <property type="protein sequence ID" value="CAI9730690.1"/>
    <property type="molecule type" value="Genomic_DNA"/>
</dbReference>
<evidence type="ECO:0000256" key="1">
    <source>
        <dbReference type="SAM" id="MobiDB-lite"/>
    </source>
</evidence>
<dbReference type="AlphaFoldDB" id="A0AA36BA37"/>
<keyword evidence="3" id="KW-1185">Reference proteome</keyword>
<sequence>MMRMMAITTTNTMNRESQSSSASSPKHKRERCVMDIRFARNNSHVLQKLSLAKRRAGNIGHKSVHRSEIESTDTAYSSKLYTLIHPNLFGYRDAQNTERICDNQLQDPVVVVVVAILMYKSSFVISFRQ</sequence>
<dbReference type="Proteomes" id="UP001162480">
    <property type="component" value="Chromosome 11"/>
</dbReference>
<accession>A0AA36BA37</accession>
<feature type="compositionally biased region" description="Polar residues" evidence="1">
    <location>
        <begin position="7"/>
        <end position="16"/>
    </location>
</feature>
<proteinExistence type="predicted"/>
<evidence type="ECO:0000313" key="2">
    <source>
        <dbReference type="EMBL" id="CAI9730690.1"/>
    </source>
</evidence>
<name>A0AA36BA37_OCTVU</name>
<reference evidence="2" key="1">
    <citation type="submission" date="2023-08" db="EMBL/GenBank/DDBJ databases">
        <authorList>
            <person name="Alioto T."/>
            <person name="Alioto T."/>
            <person name="Gomez Garrido J."/>
        </authorList>
    </citation>
    <scope>NUCLEOTIDE SEQUENCE</scope>
</reference>
<organism evidence="2 3">
    <name type="scientific">Octopus vulgaris</name>
    <name type="common">Common octopus</name>
    <dbReference type="NCBI Taxonomy" id="6645"/>
    <lineage>
        <taxon>Eukaryota</taxon>
        <taxon>Metazoa</taxon>
        <taxon>Spiralia</taxon>
        <taxon>Lophotrochozoa</taxon>
        <taxon>Mollusca</taxon>
        <taxon>Cephalopoda</taxon>
        <taxon>Coleoidea</taxon>
        <taxon>Octopodiformes</taxon>
        <taxon>Octopoda</taxon>
        <taxon>Incirrata</taxon>
        <taxon>Octopodidae</taxon>
        <taxon>Octopus</taxon>
    </lineage>
</organism>
<protein>
    <submittedName>
        <fullName evidence="2">Uncharacterized protein</fullName>
    </submittedName>
</protein>